<dbReference type="Pfam" id="PF03923">
    <property type="entry name" value="Lipoprotein_16"/>
    <property type="match status" value="1"/>
</dbReference>
<accession>R4V9P7</accession>
<dbReference type="AlphaFoldDB" id="R4V9P7"/>
<feature type="signal peptide" evidence="1">
    <location>
        <begin position="1"/>
        <end position="21"/>
    </location>
</feature>
<evidence type="ECO:0008006" key="4">
    <source>
        <dbReference type="Google" id="ProtNLM"/>
    </source>
</evidence>
<dbReference type="Proteomes" id="UP000017881">
    <property type="component" value="Chromosome"/>
</dbReference>
<proteinExistence type="predicted"/>
<dbReference type="eggNOG" id="COG3056">
    <property type="taxonomic scope" value="Bacteria"/>
</dbReference>
<evidence type="ECO:0000313" key="2">
    <source>
        <dbReference type="EMBL" id="AGM41665.1"/>
    </source>
</evidence>
<dbReference type="RefSeq" id="WP_016353972.1">
    <property type="nucleotide sequence ID" value="NC_021291.1"/>
</dbReference>
<protein>
    <recommendedName>
        <fullName evidence="4">ABC-type transport auxiliary lipoprotein component domain-containing protein</fullName>
    </recommendedName>
</protein>
<dbReference type="OrthoDB" id="5796674at2"/>
<dbReference type="EMBL" id="CP005963">
    <property type="protein sequence ID" value="AGM41665.1"/>
    <property type="molecule type" value="Genomic_DNA"/>
</dbReference>
<gene>
    <name evidence="2" type="ORF">SPISAL_07855</name>
</gene>
<dbReference type="PROSITE" id="PS51257">
    <property type="entry name" value="PROKAR_LIPOPROTEIN"/>
    <property type="match status" value="1"/>
</dbReference>
<evidence type="ECO:0000313" key="3">
    <source>
        <dbReference type="Proteomes" id="UP000017881"/>
    </source>
</evidence>
<feature type="chain" id="PRO_5004371943" description="ABC-type transport auxiliary lipoprotein component domain-containing protein" evidence="1">
    <location>
        <begin position="22"/>
        <end position="193"/>
    </location>
</feature>
<dbReference type="KEGG" id="ssal:SPISAL_07855"/>
<reference evidence="2 3" key="1">
    <citation type="journal article" date="2013" name="Genome Announc.">
        <title>Draft Genome of Spiribacter salinus M19-40, an Abundant Gammaproteobacterium in Aquatic Hypersaline Environments.</title>
        <authorList>
            <person name="Leon M.J."/>
            <person name="Ghai R."/>
            <person name="Fernandez A.B."/>
            <person name="Sanchez-Porro C."/>
            <person name="Rodriguez-Valera F."/>
            <person name="Ventosa A."/>
        </authorList>
    </citation>
    <scope>NUCLEOTIDE SEQUENCE [LARGE SCALE GENOMIC DNA]</scope>
    <source>
        <strain evidence="2">M19-40</strain>
    </source>
</reference>
<keyword evidence="3" id="KW-1185">Reference proteome</keyword>
<organism evidence="2 3">
    <name type="scientific">Spiribacter salinus M19-40</name>
    <dbReference type="NCBI Taxonomy" id="1260251"/>
    <lineage>
        <taxon>Bacteria</taxon>
        <taxon>Pseudomonadati</taxon>
        <taxon>Pseudomonadota</taxon>
        <taxon>Gammaproteobacteria</taxon>
        <taxon>Chromatiales</taxon>
        <taxon>Ectothiorhodospiraceae</taxon>
        <taxon>Spiribacter</taxon>
    </lineage>
</organism>
<evidence type="ECO:0000256" key="1">
    <source>
        <dbReference type="SAM" id="SignalP"/>
    </source>
</evidence>
<keyword evidence="1" id="KW-0732">Signal</keyword>
<dbReference type="HOGENOM" id="CLU_1407973_0_0_6"/>
<sequence length="193" mass="20700">MTRFARLLLIAGLALALAACSQTNQTLRLSPNPPETGPPIGDSASVGFQVLDTRNDRDLGVLENPDGSIVQLVAEQDVAYAVQLAAAQALRGYDFDPGVWDAGRAPRLEIRITALEHEVIAGVPYELETEIALQATAWVQGDRYTTRARATASDQRALPPRASANTEAIEKAITRALTQLLDAPLAEFLAGNR</sequence>
<name>R4V9P7_9GAMM</name>
<dbReference type="InterPro" id="IPR005619">
    <property type="entry name" value="Uncharacterised_YajG"/>
</dbReference>